<keyword evidence="1" id="KW-0489">Methyltransferase</keyword>
<dbReference type="InterPro" id="IPR050723">
    <property type="entry name" value="CFA/CMAS"/>
</dbReference>
<proteinExistence type="predicted"/>
<dbReference type="GO" id="GO:0008825">
    <property type="term" value="F:cyclopropane-fatty-acyl-phospholipid synthase activity"/>
    <property type="evidence" value="ECO:0007669"/>
    <property type="project" value="UniProtKB-EC"/>
</dbReference>
<dbReference type="PANTHER" id="PTHR43667">
    <property type="entry name" value="CYCLOPROPANE-FATTY-ACYL-PHOSPHOLIPID SYNTHASE"/>
    <property type="match status" value="1"/>
</dbReference>
<gene>
    <name evidence="1" type="ORF">M23134_07913</name>
</gene>
<dbReference type="GO" id="GO:0032259">
    <property type="term" value="P:methylation"/>
    <property type="evidence" value="ECO:0007669"/>
    <property type="project" value="UniProtKB-KW"/>
</dbReference>
<sequence length="285" mass="33548">MGLFKKRQKKLDSQEVGLDIGMIFLKFFLDTEYLHYGFWENGLEPEVKNLRAAQINYTNHLFSHIPEGVKTILDVGSGTGKVAEQLIKKGYQVDCVSPSKRLTARIKELLSDKAEVFHGRYEDVKIDKKYDLVLFSESFQYIDMQTNFEKSAQYLKEGGHILICDFFRYQEHNHRPLGGGHWLDQYKEILAKHPFDIIKDEDITDKIAPTMTVVNTFTMEAIRPSFELGMDLFQDRFPRIHRFVNWKFKKKLAGTREKHFKGERNEANFKKFKTYRLILLQKRAH</sequence>
<dbReference type="OrthoDB" id="9797252at2"/>
<dbReference type="AlphaFoldDB" id="A1ZLR1"/>
<dbReference type="Proteomes" id="UP000004095">
    <property type="component" value="Unassembled WGS sequence"/>
</dbReference>
<keyword evidence="2" id="KW-1185">Reference proteome</keyword>
<dbReference type="PANTHER" id="PTHR43667:SF2">
    <property type="entry name" value="FATTY ACID C-METHYL TRANSFERASE"/>
    <property type="match status" value="1"/>
</dbReference>
<accession>A1ZLR1</accession>
<keyword evidence="1" id="KW-0808">Transferase</keyword>
<comment type="caution">
    <text evidence="1">The sequence shown here is derived from an EMBL/GenBank/DDBJ whole genome shotgun (WGS) entry which is preliminary data.</text>
</comment>
<dbReference type="CDD" id="cd02440">
    <property type="entry name" value="AdoMet_MTases"/>
    <property type="match status" value="1"/>
</dbReference>
<dbReference type="SUPFAM" id="SSF53335">
    <property type="entry name" value="S-adenosyl-L-methionine-dependent methyltransferases"/>
    <property type="match status" value="1"/>
</dbReference>
<dbReference type="eggNOG" id="COG2227">
    <property type="taxonomic scope" value="Bacteria"/>
</dbReference>
<dbReference type="Pfam" id="PF13489">
    <property type="entry name" value="Methyltransf_23"/>
    <property type="match status" value="1"/>
</dbReference>
<name>A1ZLR1_MICM2</name>
<dbReference type="RefSeq" id="WP_002697608.1">
    <property type="nucleotide sequence ID" value="NZ_AAWS01000014.1"/>
</dbReference>
<dbReference type="InterPro" id="IPR029063">
    <property type="entry name" value="SAM-dependent_MTases_sf"/>
</dbReference>
<dbReference type="Gene3D" id="3.40.50.150">
    <property type="entry name" value="Vaccinia Virus protein VP39"/>
    <property type="match status" value="1"/>
</dbReference>
<dbReference type="EMBL" id="AAWS01000014">
    <property type="protein sequence ID" value="EAY28815.1"/>
    <property type="molecule type" value="Genomic_DNA"/>
</dbReference>
<organism evidence="1 2">
    <name type="scientific">Microscilla marina ATCC 23134</name>
    <dbReference type="NCBI Taxonomy" id="313606"/>
    <lineage>
        <taxon>Bacteria</taxon>
        <taxon>Pseudomonadati</taxon>
        <taxon>Bacteroidota</taxon>
        <taxon>Cytophagia</taxon>
        <taxon>Cytophagales</taxon>
        <taxon>Microscillaceae</taxon>
        <taxon>Microscilla</taxon>
    </lineage>
</organism>
<protein>
    <submittedName>
        <fullName evidence="1">Cyclopropane-fatty-acyl-phospholipid synthase superfamily</fullName>
        <ecNumber evidence="1">2.1.1.79</ecNumber>
    </submittedName>
</protein>
<reference evidence="1 2" key="1">
    <citation type="submission" date="2007-01" db="EMBL/GenBank/DDBJ databases">
        <authorList>
            <person name="Haygood M."/>
            <person name="Podell S."/>
            <person name="Anderson C."/>
            <person name="Hopkinson B."/>
            <person name="Roe K."/>
            <person name="Barbeau K."/>
            <person name="Gaasterland T."/>
            <person name="Ferriera S."/>
            <person name="Johnson J."/>
            <person name="Kravitz S."/>
            <person name="Beeson K."/>
            <person name="Sutton G."/>
            <person name="Rogers Y.-H."/>
            <person name="Friedman R."/>
            <person name="Frazier M."/>
            <person name="Venter J.C."/>
        </authorList>
    </citation>
    <scope>NUCLEOTIDE SEQUENCE [LARGE SCALE GENOMIC DNA]</scope>
    <source>
        <strain evidence="1 2">ATCC 23134</strain>
    </source>
</reference>
<evidence type="ECO:0000313" key="2">
    <source>
        <dbReference type="Proteomes" id="UP000004095"/>
    </source>
</evidence>
<dbReference type="EC" id="2.1.1.79" evidence="1"/>
<evidence type="ECO:0000313" key="1">
    <source>
        <dbReference type="EMBL" id="EAY28815.1"/>
    </source>
</evidence>